<evidence type="ECO:0000313" key="3">
    <source>
        <dbReference type="EMBL" id="CAI8032982.1"/>
    </source>
</evidence>
<feature type="compositionally biased region" description="Polar residues" evidence="2">
    <location>
        <begin position="1"/>
        <end position="14"/>
    </location>
</feature>
<evidence type="ECO:0000313" key="4">
    <source>
        <dbReference type="Proteomes" id="UP001174909"/>
    </source>
</evidence>
<feature type="region of interest" description="Disordered" evidence="2">
    <location>
        <begin position="1"/>
        <end position="26"/>
    </location>
</feature>
<reference evidence="3" key="1">
    <citation type="submission" date="2023-03" db="EMBL/GenBank/DDBJ databases">
        <authorList>
            <person name="Steffen K."/>
            <person name="Cardenas P."/>
        </authorList>
    </citation>
    <scope>NUCLEOTIDE SEQUENCE</scope>
</reference>
<evidence type="ECO:0000256" key="2">
    <source>
        <dbReference type="SAM" id="MobiDB-lite"/>
    </source>
</evidence>
<feature type="region of interest" description="Disordered" evidence="2">
    <location>
        <begin position="123"/>
        <end position="158"/>
    </location>
</feature>
<dbReference type="InterPro" id="IPR043450">
    <property type="entry name" value="CCDC89-like"/>
</dbReference>
<keyword evidence="1" id="KW-0175">Coiled coil</keyword>
<accession>A0AA35X082</accession>
<dbReference type="Proteomes" id="UP001174909">
    <property type="component" value="Unassembled WGS sequence"/>
</dbReference>
<dbReference type="AlphaFoldDB" id="A0AA35X082"/>
<keyword evidence="4" id="KW-1185">Reference proteome</keyword>
<organism evidence="3 4">
    <name type="scientific">Geodia barretti</name>
    <name type="common">Barrett's horny sponge</name>
    <dbReference type="NCBI Taxonomy" id="519541"/>
    <lineage>
        <taxon>Eukaryota</taxon>
        <taxon>Metazoa</taxon>
        <taxon>Porifera</taxon>
        <taxon>Demospongiae</taxon>
        <taxon>Heteroscleromorpha</taxon>
        <taxon>Tetractinellida</taxon>
        <taxon>Astrophorina</taxon>
        <taxon>Geodiidae</taxon>
        <taxon>Geodia</taxon>
    </lineage>
</organism>
<proteinExistence type="predicted"/>
<comment type="caution">
    <text evidence="3">The sequence shown here is derived from an EMBL/GenBank/DDBJ whole genome shotgun (WGS) entry which is preliminary data.</text>
</comment>
<dbReference type="EMBL" id="CASHTH010002637">
    <property type="protein sequence ID" value="CAI8032982.1"/>
    <property type="molecule type" value="Genomic_DNA"/>
</dbReference>
<protein>
    <submittedName>
        <fullName evidence="3">Uncharacterized protein</fullName>
    </submittedName>
</protein>
<name>A0AA35X082_GEOBA</name>
<gene>
    <name evidence="3" type="ORF">GBAR_LOCUS18612</name>
</gene>
<sequence length="158" mass="17825">MEQQDKSVISMSPEESSERCRGGINVGSGDFTSDAVTVAQLRARVEQQSSLIAMLKQRNDETFKELSQCRTLCETNTAHNQELQRCLSEVSRAKSVLEQRFHALSSNHEELTIIMEEYKRNGRKTACRTGGDKEKGGSFGQTRRKREAAVGPQRNTEW</sequence>
<dbReference type="PANTHER" id="PTHR34768">
    <property type="entry name" value="COILED-COIL DOMAIN-CONTAINING PROTEIN 89"/>
    <property type="match status" value="1"/>
</dbReference>
<dbReference type="PANTHER" id="PTHR34768:SF2">
    <property type="entry name" value="COILED-COIL DOMAIN CONTAINING 89"/>
    <property type="match status" value="1"/>
</dbReference>
<evidence type="ECO:0000256" key="1">
    <source>
        <dbReference type="ARBA" id="ARBA00023054"/>
    </source>
</evidence>